<dbReference type="AlphaFoldDB" id="A0A1H3PTW6"/>
<name>A0A1H3PTW6_9BACI</name>
<evidence type="ECO:0000313" key="1">
    <source>
        <dbReference type="EMBL" id="SDZ04714.1"/>
    </source>
</evidence>
<proteinExistence type="predicted"/>
<dbReference type="Proteomes" id="UP000198935">
    <property type="component" value="Unassembled WGS sequence"/>
</dbReference>
<gene>
    <name evidence="1" type="ORF">SAMN05421736_105213</name>
</gene>
<organism evidence="1 2">
    <name type="scientific">Evansella caseinilytica</name>
    <dbReference type="NCBI Taxonomy" id="1503961"/>
    <lineage>
        <taxon>Bacteria</taxon>
        <taxon>Bacillati</taxon>
        <taxon>Bacillota</taxon>
        <taxon>Bacilli</taxon>
        <taxon>Bacillales</taxon>
        <taxon>Bacillaceae</taxon>
        <taxon>Evansella</taxon>
    </lineage>
</organism>
<sequence>MWLFDKFSKTLPANACRRCAYSLGIHIRIEYIALHINFL</sequence>
<dbReference type="EMBL" id="FNPI01000005">
    <property type="protein sequence ID" value="SDZ04714.1"/>
    <property type="molecule type" value="Genomic_DNA"/>
</dbReference>
<dbReference type="STRING" id="1503961.SAMN05421736_105213"/>
<protein>
    <submittedName>
        <fullName evidence="1">Uncharacterized protein</fullName>
    </submittedName>
</protein>
<evidence type="ECO:0000313" key="2">
    <source>
        <dbReference type="Proteomes" id="UP000198935"/>
    </source>
</evidence>
<keyword evidence="2" id="KW-1185">Reference proteome</keyword>
<accession>A0A1H3PTW6</accession>
<reference evidence="2" key="1">
    <citation type="submission" date="2016-10" db="EMBL/GenBank/DDBJ databases">
        <authorList>
            <person name="Varghese N."/>
            <person name="Submissions S."/>
        </authorList>
    </citation>
    <scope>NUCLEOTIDE SEQUENCE [LARGE SCALE GENOMIC DNA]</scope>
    <source>
        <strain evidence="2">SP</strain>
    </source>
</reference>